<evidence type="ECO:0000313" key="1">
    <source>
        <dbReference type="EMBL" id="KAJ4713509.1"/>
    </source>
</evidence>
<dbReference type="EMBL" id="CM051401">
    <property type="protein sequence ID" value="KAJ4713509.1"/>
    <property type="molecule type" value="Genomic_DNA"/>
</dbReference>
<protein>
    <submittedName>
        <fullName evidence="1">Mitogen-activated protein kinase</fullName>
    </submittedName>
</protein>
<accession>A0ACC1XRY5</accession>
<keyword evidence="2" id="KW-1185">Reference proteome</keyword>
<evidence type="ECO:0000313" key="2">
    <source>
        <dbReference type="Proteomes" id="UP001164539"/>
    </source>
</evidence>
<keyword evidence="1" id="KW-0418">Kinase</keyword>
<sequence length="607" mass="68757">MGGSGTLVDGVRRWFQRHNFTNNNSNNTSSNNHNKHNSNSNKKSDHGSSSSVSESSNNQQEEGQLQIVEDFDFSGLKLIRVPKRNHLPIGPMEAIKKSALETEFFTEYGEASRYQIQEVIGKGSYGVVGSAVDTHTGERVAIKKINDVFEHVSDATRILREIKLLRLLRHPDIVEIKHIMLPPSRREFKDIYVVFELMESDLHQVIKANDDLTPEHYQFFLYQLLRGLKYIHTANVFHRDLKPKNILANADCKLKICDFGLARVSFNDAPSAIFWTDYVATRWYRAPELCGSFFSKYTPAIDIWSIGCIFAEMLTGKPLFPGKNVVHQLDLMTDLLGTPPSESISRIRNEKARRYLSSMRKKQPVPFSQKFPNADPLALRLLERLLAFDPKDRPTAEVALADPYFQGLANVDREPSTQPISKLEFEFERRKLAKDDVRELIYREILEYHPQMLQEYLRGGEQTSFMYPSGVDRFKRQFAHLEEHYGKGERSTPLQRQHASLPRERVPAPKDETAEQDNEYGRNAASVATTLNSPPKADGPENANAERQNGTNKPNCSARSLLKSASISASKCVGVKDRRDVEPEEAIAEGNDEAVDGLTQKVAALHA</sequence>
<proteinExistence type="predicted"/>
<reference evidence="1 2" key="1">
    <citation type="journal article" date="2023" name="Science">
        <title>Complex scaffold remodeling in plant triterpene biosynthesis.</title>
        <authorList>
            <person name="De La Pena R."/>
            <person name="Hodgson H."/>
            <person name="Liu J.C."/>
            <person name="Stephenson M.J."/>
            <person name="Martin A.C."/>
            <person name="Owen C."/>
            <person name="Harkess A."/>
            <person name="Leebens-Mack J."/>
            <person name="Jimenez L.E."/>
            <person name="Osbourn A."/>
            <person name="Sattely E.S."/>
        </authorList>
    </citation>
    <scope>NUCLEOTIDE SEQUENCE [LARGE SCALE GENOMIC DNA]</scope>
    <source>
        <strain evidence="2">cv. JPN11</strain>
        <tissue evidence="1">Leaf</tissue>
    </source>
</reference>
<name>A0ACC1XRY5_MELAZ</name>
<keyword evidence="1" id="KW-0808">Transferase</keyword>
<organism evidence="1 2">
    <name type="scientific">Melia azedarach</name>
    <name type="common">Chinaberry tree</name>
    <dbReference type="NCBI Taxonomy" id="155640"/>
    <lineage>
        <taxon>Eukaryota</taxon>
        <taxon>Viridiplantae</taxon>
        <taxon>Streptophyta</taxon>
        <taxon>Embryophyta</taxon>
        <taxon>Tracheophyta</taxon>
        <taxon>Spermatophyta</taxon>
        <taxon>Magnoliopsida</taxon>
        <taxon>eudicotyledons</taxon>
        <taxon>Gunneridae</taxon>
        <taxon>Pentapetalae</taxon>
        <taxon>rosids</taxon>
        <taxon>malvids</taxon>
        <taxon>Sapindales</taxon>
        <taxon>Meliaceae</taxon>
        <taxon>Melia</taxon>
    </lineage>
</organism>
<comment type="caution">
    <text evidence="1">The sequence shown here is derived from an EMBL/GenBank/DDBJ whole genome shotgun (WGS) entry which is preliminary data.</text>
</comment>
<gene>
    <name evidence="1" type="ORF">OWV82_015594</name>
</gene>
<dbReference type="Proteomes" id="UP001164539">
    <property type="component" value="Chromosome 8"/>
</dbReference>